<evidence type="ECO:0000256" key="1">
    <source>
        <dbReference type="SAM" id="Phobius"/>
    </source>
</evidence>
<name>A0AAD6YW73_9AGAR</name>
<evidence type="ECO:0000313" key="4">
    <source>
        <dbReference type="Proteomes" id="UP001219525"/>
    </source>
</evidence>
<feature type="transmembrane region" description="Helical" evidence="1">
    <location>
        <begin position="207"/>
        <end position="231"/>
    </location>
</feature>
<dbReference type="InterPro" id="IPR045340">
    <property type="entry name" value="DUF6533"/>
</dbReference>
<reference evidence="3" key="1">
    <citation type="submission" date="2023-03" db="EMBL/GenBank/DDBJ databases">
        <title>Massive genome expansion in bonnet fungi (Mycena s.s.) driven by repeated elements and novel gene families across ecological guilds.</title>
        <authorList>
            <consortium name="Lawrence Berkeley National Laboratory"/>
            <person name="Harder C.B."/>
            <person name="Miyauchi S."/>
            <person name="Viragh M."/>
            <person name="Kuo A."/>
            <person name="Thoen E."/>
            <person name="Andreopoulos B."/>
            <person name="Lu D."/>
            <person name="Skrede I."/>
            <person name="Drula E."/>
            <person name="Henrissat B."/>
            <person name="Morin E."/>
            <person name="Kohler A."/>
            <person name="Barry K."/>
            <person name="LaButti K."/>
            <person name="Morin E."/>
            <person name="Salamov A."/>
            <person name="Lipzen A."/>
            <person name="Mereny Z."/>
            <person name="Hegedus B."/>
            <person name="Baldrian P."/>
            <person name="Stursova M."/>
            <person name="Weitz H."/>
            <person name="Taylor A."/>
            <person name="Grigoriev I.V."/>
            <person name="Nagy L.G."/>
            <person name="Martin F."/>
            <person name="Kauserud H."/>
        </authorList>
    </citation>
    <scope>NUCLEOTIDE SEQUENCE</scope>
    <source>
        <strain evidence="3">9144</strain>
    </source>
</reference>
<dbReference type="Proteomes" id="UP001219525">
    <property type="component" value="Unassembled WGS sequence"/>
</dbReference>
<gene>
    <name evidence="3" type="ORF">GGX14DRAFT_344125</name>
</gene>
<evidence type="ECO:0000259" key="2">
    <source>
        <dbReference type="Pfam" id="PF20151"/>
    </source>
</evidence>
<dbReference type="Pfam" id="PF20151">
    <property type="entry name" value="DUF6533"/>
    <property type="match status" value="1"/>
</dbReference>
<proteinExistence type="predicted"/>
<keyword evidence="4" id="KW-1185">Reference proteome</keyword>
<dbReference type="EMBL" id="JARJCW010000001">
    <property type="protein sequence ID" value="KAJ7230641.1"/>
    <property type="molecule type" value="Genomic_DNA"/>
</dbReference>
<comment type="caution">
    <text evidence="3">The sequence shown here is derived from an EMBL/GenBank/DDBJ whole genome shotgun (WGS) entry which is preliminary data.</text>
</comment>
<keyword evidence="1" id="KW-1133">Transmembrane helix</keyword>
<feature type="transmembrane region" description="Helical" evidence="1">
    <location>
        <begin position="86"/>
        <end position="108"/>
    </location>
</feature>
<accession>A0AAD6YW73</accession>
<dbReference type="AlphaFoldDB" id="A0AAD6YW73"/>
<feature type="transmembrane region" description="Helical" evidence="1">
    <location>
        <begin position="120"/>
        <end position="146"/>
    </location>
</feature>
<protein>
    <recommendedName>
        <fullName evidence="2">DUF6533 domain-containing protein</fullName>
    </recommendedName>
</protein>
<keyword evidence="1" id="KW-0472">Membrane</keyword>
<keyword evidence="1" id="KW-0812">Transmembrane</keyword>
<feature type="transmembrane region" description="Helical" evidence="1">
    <location>
        <begin position="54"/>
        <end position="74"/>
    </location>
</feature>
<evidence type="ECO:0000313" key="3">
    <source>
        <dbReference type="EMBL" id="KAJ7230641.1"/>
    </source>
</evidence>
<feature type="transmembrane region" description="Helical" evidence="1">
    <location>
        <begin position="243"/>
        <end position="261"/>
    </location>
</feature>
<organism evidence="3 4">
    <name type="scientific">Mycena pura</name>
    <dbReference type="NCBI Taxonomy" id="153505"/>
    <lineage>
        <taxon>Eukaryota</taxon>
        <taxon>Fungi</taxon>
        <taxon>Dikarya</taxon>
        <taxon>Basidiomycota</taxon>
        <taxon>Agaricomycotina</taxon>
        <taxon>Agaricomycetes</taxon>
        <taxon>Agaricomycetidae</taxon>
        <taxon>Agaricales</taxon>
        <taxon>Marasmiineae</taxon>
        <taxon>Mycenaceae</taxon>
        <taxon>Mycena</taxon>
    </lineage>
</organism>
<sequence>MWSSPAEIIAALNSIRTTRAGIIAVYCITICEWLDTLSAEVELIHPSKWNSIKLAYFLCRYYPLGLCPLVIFAYVPNHTAQTCDTLTPLISGLILPLAPNSILGVMLMRAYAFTGRSGRVLILLLGFYVAVVGINVSFFCVAVPIIPKFTYEVLGGTGCFPDYLQQHSGTRLVLSKTASSVMDLVSLIIIAIHCLRTQSTRGSLGRIFIRQGLGAFALVLAVHCLALGIYFKYYIPPLNHNGVGLPYMMFVPNLTACRVILDLRRKALPTDTQILRRHSALIDEALALASIDLWVIDEIEYPRHREWITH</sequence>
<feature type="domain" description="DUF6533" evidence="2">
    <location>
        <begin position="22"/>
        <end position="64"/>
    </location>
</feature>
<feature type="transmembrane region" description="Helical" evidence="1">
    <location>
        <begin position="177"/>
        <end position="195"/>
    </location>
</feature>